<proteinExistence type="predicted"/>
<sequence length="70" mass="8373">MHRAPTIQIKTIIQNSKFLFIQYFNKVINLHTKSNRGKYRKYDNKFKSKECNNFFSNIYTTSKVKPGKPK</sequence>
<reference evidence="1" key="1">
    <citation type="journal article" date="2014" name="Front. Microbiol.">
        <title>High frequency of phylogenetically diverse reductive dehalogenase-homologous genes in deep subseafloor sedimentary metagenomes.</title>
        <authorList>
            <person name="Kawai M."/>
            <person name="Futagami T."/>
            <person name="Toyoda A."/>
            <person name="Takaki Y."/>
            <person name="Nishi S."/>
            <person name="Hori S."/>
            <person name="Arai W."/>
            <person name="Tsubouchi T."/>
            <person name="Morono Y."/>
            <person name="Uchiyama I."/>
            <person name="Ito T."/>
            <person name="Fujiyama A."/>
            <person name="Inagaki F."/>
            <person name="Takami H."/>
        </authorList>
    </citation>
    <scope>NUCLEOTIDE SEQUENCE</scope>
    <source>
        <strain evidence="1">Expedition CK06-06</strain>
    </source>
</reference>
<dbReference type="EMBL" id="BARU01045975">
    <property type="protein sequence ID" value="GAH98285.1"/>
    <property type="molecule type" value="Genomic_DNA"/>
</dbReference>
<name>X1KXB3_9ZZZZ</name>
<evidence type="ECO:0000313" key="1">
    <source>
        <dbReference type="EMBL" id="GAH98285.1"/>
    </source>
</evidence>
<accession>X1KXB3</accession>
<comment type="caution">
    <text evidence="1">The sequence shown here is derived from an EMBL/GenBank/DDBJ whole genome shotgun (WGS) entry which is preliminary data.</text>
</comment>
<dbReference type="AlphaFoldDB" id="X1KXB3"/>
<protein>
    <submittedName>
        <fullName evidence="1">Uncharacterized protein</fullName>
    </submittedName>
</protein>
<organism evidence="1">
    <name type="scientific">marine sediment metagenome</name>
    <dbReference type="NCBI Taxonomy" id="412755"/>
    <lineage>
        <taxon>unclassified sequences</taxon>
        <taxon>metagenomes</taxon>
        <taxon>ecological metagenomes</taxon>
    </lineage>
</organism>
<gene>
    <name evidence="1" type="ORF">S03H2_69544</name>
</gene>